<protein>
    <submittedName>
        <fullName evidence="1">Uncharacterized protein</fullName>
    </submittedName>
</protein>
<dbReference type="InParanoid" id="A0A067MWA7"/>
<organism evidence="1 2">
    <name type="scientific">Botryobasidium botryosum (strain FD-172 SS1)</name>
    <dbReference type="NCBI Taxonomy" id="930990"/>
    <lineage>
        <taxon>Eukaryota</taxon>
        <taxon>Fungi</taxon>
        <taxon>Dikarya</taxon>
        <taxon>Basidiomycota</taxon>
        <taxon>Agaricomycotina</taxon>
        <taxon>Agaricomycetes</taxon>
        <taxon>Cantharellales</taxon>
        <taxon>Botryobasidiaceae</taxon>
        <taxon>Botryobasidium</taxon>
    </lineage>
</organism>
<sequence>MAEWKQDTVRTIAQVAAWNHALFSADYHITTTWDPPALYHQVFLVDADDSISMSGYDFEEISIITPFVLRLITEGIDRHGGRKVWEELDSIFNGVSLHDSGRSIWDLHVMDAVIGGETRQAKMHCITRPPNANRRVLESAELILPLPPAILYDDLESWPQELSKPHASLALFQPRVRSEGAFDSILLAPNQDYIAFFETTISRYVEDSFAGIRRRLVTLVDALEAANMKERLPSESCKWRLVFVVPKHDLTPWLYARNWRAKLPESSWKEHLDMYVFSPEAEAGELEELRWYNS</sequence>
<dbReference type="HOGENOM" id="CLU_084244_0_0_1"/>
<evidence type="ECO:0000313" key="1">
    <source>
        <dbReference type="EMBL" id="KDQ18990.1"/>
    </source>
</evidence>
<dbReference type="Proteomes" id="UP000027195">
    <property type="component" value="Unassembled WGS sequence"/>
</dbReference>
<proteinExistence type="predicted"/>
<name>A0A067MWA7_BOTB1</name>
<keyword evidence="2" id="KW-1185">Reference proteome</keyword>
<reference evidence="2" key="1">
    <citation type="journal article" date="2014" name="Proc. Natl. Acad. Sci. U.S.A.">
        <title>Extensive sampling of basidiomycete genomes demonstrates inadequacy of the white-rot/brown-rot paradigm for wood decay fungi.</title>
        <authorList>
            <person name="Riley R."/>
            <person name="Salamov A.A."/>
            <person name="Brown D.W."/>
            <person name="Nagy L.G."/>
            <person name="Floudas D."/>
            <person name="Held B.W."/>
            <person name="Levasseur A."/>
            <person name="Lombard V."/>
            <person name="Morin E."/>
            <person name="Otillar R."/>
            <person name="Lindquist E.A."/>
            <person name="Sun H."/>
            <person name="LaButti K.M."/>
            <person name="Schmutz J."/>
            <person name="Jabbour D."/>
            <person name="Luo H."/>
            <person name="Baker S.E."/>
            <person name="Pisabarro A.G."/>
            <person name="Walton J.D."/>
            <person name="Blanchette R.A."/>
            <person name="Henrissat B."/>
            <person name="Martin F."/>
            <person name="Cullen D."/>
            <person name="Hibbett D.S."/>
            <person name="Grigoriev I.V."/>
        </authorList>
    </citation>
    <scope>NUCLEOTIDE SEQUENCE [LARGE SCALE GENOMIC DNA]</scope>
    <source>
        <strain evidence="2">FD-172 SS1</strain>
    </source>
</reference>
<accession>A0A067MWA7</accession>
<dbReference type="AlphaFoldDB" id="A0A067MWA7"/>
<gene>
    <name evidence="1" type="ORF">BOTBODRAFT_480788</name>
</gene>
<dbReference type="EMBL" id="KL198020">
    <property type="protein sequence ID" value="KDQ18990.1"/>
    <property type="molecule type" value="Genomic_DNA"/>
</dbReference>
<evidence type="ECO:0000313" key="2">
    <source>
        <dbReference type="Proteomes" id="UP000027195"/>
    </source>
</evidence>